<accession>A0AAN9M0M9</accession>
<sequence length="142" mass="16103">MIRKRLEVLRTMMKRVSRLCIEDSIISLCVRVYEIMAQGLLPTLYFGDHKVVQNLLVSFTSLCFDLPRILKAHSFEAMPKTNENVETPAANTVRIPPRRGQIKAKIMSKLVRMVGEAGRAMCSKEKVGEEPHPSQTHDSSHL</sequence>
<feature type="compositionally biased region" description="Basic and acidic residues" evidence="1">
    <location>
        <begin position="122"/>
        <end position="132"/>
    </location>
</feature>
<dbReference type="Proteomes" id="UP001367508">
    <property type="component" value="Unassembled WGS sequence"/>
</dbReference>
<dbReference type="EMBL" id="JAYMYQ010000003">
    <property type="protein sequence ID" value="KAK7345612.1"/>
    <property type="molecule type" value="Genomic_DNA"/>
</dbReference>
<feature type="compositionally biased region" description="Polar residues" evidence="1">
    <location>
        <begin position="133"/>
        <end position="142"/>
    </location>
</feature>
<evidence type="ECO:0000313" key="2">
    <source>
        <dbReference type="EMBL" id="KAK7345612.1"/>
    </source>
</evidence>
<evidence type="ECO:0000313" key="3">
    <source>
        <dbReference type="Proteomes" id="UP001367508"/>
    </source>
</evidence>
<name>A0AAN9M0M9_CANGL</name>
<organism evidence="2 3">
    <name type="scientific">Canavalia gladiata</name>
    <name type="common">Sword bean</name>
    <name type="synonym">Dolichos gladiatus</name>
    <dbReference type="NCBI Taxonomy" id="3824"/>
    <lineage>
        <taxon>Eukaryota</taxon>
        <taxon>Viridiplantae</taxon>
        <taxon>Streptophyta</taxon>
        <taxon>Embryophyta</taxon>
        <taxon>Tracheophyta</taxon>
        <taxon>Spermatophyta</taxon>
        <taxon>Magnoliopsida</taxon>
        <taxon>eudicotyledons</taxon>
        <taxon>Gunneridae</taxon>
        <taxon>Pentapetalae</taxon>
        <taxon>rosids</taxon>
        <taxon>fabids</taxon>
        <taxon>Fabales</taxon>
        <taxon>Fabaceae</taxon>
        <taxon>Papilionoideae</taxon>
        <taxon>50 kb inversion clade</taxon>
        <taxon>NPAAA clade</taxon>
        <taxon>indigoferoid/millettioid clade</taxon>
        <taxon>Phaseoleae</taxon>
        <taxon>Canavalia</taxon>
    </lineage>
</organism>
<protein>
    <submittedName>
        <fullName evidence="2">Uncharacterized protein</fullName>
    </submittedName>
</protein>
<evidence type="ECO:0000256" key="1">
    <source>
        <dbReference type="SAM" id="MobiDB-lite"/>
    </source>
</evidence>
<reference evidence="2 3" key="1">
    <citation type="submission" date="2024-01" db="EMBL/GenBank/DDBJ databases">
        <title>The genomes of 5 underutilized Papilionoideae crops provide insights into root nodulation and disease resistanc.</title>
        <authorList>
            <person name="Jiang F."/>
        </authorList>
    </citation>
    <scope>NUCLEOTIDE SEQUENCE [LARGE SCALE GENOMIC DNA]</scope>
    <source>
        <strain evidence="2">LVBAO_FW01</strain>
        <tissue evidence="2">Leaves</tissue>
    </source>
</reference>
<keyword evidence="3" id="KW-1185">Reference proteome</keyword>
<dbReference type="AlphaFoldDB" id="A0AAN9M0M9"/>
<comment type="caution">
    <text evidence="2">The sequence shown here is derived from an EMBL/GenBank/DDBJ whole genome shotgun (WGS) entry which is preliminary data.</text>
</comment>
<feature type="region of interest" description="Disordered" evidence="1">
    <location>
        <begin position="122"/>
        <end position="142"/>
    </location>
</feature>
<gene>
    <name evidence="2" type="ORF">VNO77_16219</name>
</gene>
<proteinExistence type="predicted"/>